<proteinExistence type="predicted"/>
<accession>A0AAD2D0H0</accession>
<feature type="compositionally biased region" description="Basic and acidic residues" evidence="1">
    <location>
        <begin position="42"/>
        <end position="55"/>
    </location>
</feature>
<sequence length="223" mass="24698">MDYAQQDNSIEHPKELENVLDKVLGAPGGKEPQGSLHNYNEYNERKSITGSERRLSQRSQMSLRSSRASQAMEKNSRGSRRSIRSHVSGRSNASVGSRHSRKSQRSIQQSINSIRRANSRGSHNMVASKAPNKLAKTGGSNIEAAVKDVTKLRASINTKLNTIAQDSRYDKFFKNGALLCLPSVNQPVVTVVDPGRITFTAQNDAHSRESNFGYSRNKFGGFY</sequence>
<feature type="compositionally biased region" description="Low complexity" evidence="1">
    <location>
        <begin position="105"/>
        <end position="116"/>
    </location>
</feature>
<evidence type="ECO:0000256" key="1">
    <source>
        <dbReference type="SAM" id="MobiDB-lite"/>
    </source>
</evidence>
<keyword evidence="3" id="KW-1185">Reference proteome</keyword>
<feature type="compositionally biased region" description="Low complexity" evidence="1">
    <location>
        <begin position="57"/>
        <end position="72"/>
    </location>
</feature>
<reference evidence="2" key="1">
    <citation type="submission" date="2023-07" db="EMBL/GenBank/DDBJ databases">
        <authorList>
            <consortium name="AG Swart"/>
            <person name="Singh M."/>
            <person name="Singh A."/>
            <person name="Seah K."/>
            <person name="Emmerich C."/>
        </authorList>
    </citation>
    <scope>NUCLEOTIDE SEQUENCE</scope>
    <source>
        <strain evidence="2">DP1</strain>
    </source>
</reference>
<dbReference type="AlphaFoldDB" id="A0AAD2D0H0"/>
<name>A0AAD2D0H0_EUPCR</name>
<dbReference type="Proteomes" id="UP001295684">
    <property type="component" value="Unassembled WGS sequence"/>
</dbReference>
<organism evidence="2 3">
    <name type="scientific">Euplotes crassus</name>
    <dbReference type="NCBI Taxonomy" id="5936"/>
    <lineage>
        <taxon>Eukaryota</taxon>
        <taxon>Sar</taxon>
        <taxon>Alveolata</taxon>
        <taxon>Ciliophora</taxon>
        <taxon>Intramacronucleata</taxon>
        <taxon>Spirotrichea</taxon>
        <taxon>Hypotrichia</taxon>
        <taxon>Euplotida</taxon>
        <taxon>Euplotidae</taxon>
        <taxon>Moneuplotes</taxon>
    </lineage>
</organism>
<evidence type="ECO:0000313" key="2">
    <source>
        <dbReference type="EMBL" id="CAI2375383.1"/>
    </source>
</evidence>
<gene>
    <name evidence="2" type="ORF">ECRASSUSDP1_LOCUS16745</name>
</gene>
<feature type="region of interest" description="Disordered" evidence="1">
    <location>
        <begin position="1"/>
        <end position="136"/>
    </location>
</feature>
<feature type="compositionally biased region" description="Basic and acidic residues" evidence="1">
    <location>
        <begin position="9"/>
        <end position="20"/>
    </location>
</feature>
<dbReference type="EMBL" id="CAMPGE010016853">
    <property type="protein sequence ID" value="CAI2375383.1"/>
    <property type="molecule type" value="Genomic_DNA"/>
</dbReference>
<comment type="caution">
    <text evidence="2">The sequence shown here is derived from an EMBL/GenBank/DDBJ whole genome shotgun (WGS) entry which is preliminary data.</text>
</comment>
<evidence type="ECO:0000313" key="3">
    <source>
        <dbReference type="Proteomes" id="UP001295684"/>
    </source>
</evidence>
<protein>
    <submittedName>
        <fullName evidence="2">Uncharacterized protein</fullName>
    </submittedName>
</protein>